<reference evidence="4" key="1">
    <citation type="submission" date="2024-04" db="EMBL/GenBank/DDBJ databases">
        <authorList>
            <person name="Shaw F."/>
            <person name="Minotto A."/>
        </authorList>
    </citation>
    <scope>NUCLEOTIDE SEQUENCE [LARGE SCALE GENOMIC DNA]</scope>
</reference>
<evidence type="ECO:0000256" key="2">
    <source>
        <dbReference type="SAM" id="SignalP"/>
    </source>
</evidence>
<dbReference type="SUPFAM" id="SSF52266">
    <property type="entry name" value="SGNH hydrolase"/>
    <property type="match status" value="1"/>
</dbReference>
<evidence type="ECO:0000313" key="3">
    <source>
        <dbReference type="EMBL" id="CAL1699732.1"/>
    </source>
</evidence>
<name>A0ABP1D002_9APHY</name>
<protein>
    <recommendedName>
        <fullName evidence="5">Carbohydrate esterase family 16 protein</fullName>
    </recommendedName>
</protein>
<accession>A0ABP1D002</accession>
<evidence type="ECO:0008006" key="5">
    <source>
        <dbReference type="Google" id="ProtNLM"/>
    </source>
</evidence>
<dbReference type="InterPro" id="IPR036514">
    <property type="entry name" value="SGNH_hydro_sf"/>
</dbReference>
<evidence type="ECO:0000313" key="4">
    <source>
        <dbReference type="Proteomes" id="UP001497453"/>
    </source>
</evidence>
<dbReference type="PANTHER" id="PTHR45648:SF22">
    <property type="entry name" value="GDSL LIPASE_ACYLHYDROLASE FAMILY PROTEIN (AFU_ORTHOLOGUE AFUA_4G14700)"/>
    <property type="match status" value="1"/>
</dbReference>
<sequence length="312" mass="35040">MHTLSLRSLPALFSLLLSFGFPDGPIKNLVTFGDSYTDISGIGDNGTAWPVYAASYRNLRLHSFAISGATCDQRLTPRVNFPYVVQDELPAYFEQTQSGLKLDPKETLYTLWIGTNDVGADTMMSGKQTPGNTIVQVTQCPVSWVKTLYDTGARNFLFQNMIPLQLTILYRADGYLTRFWTAPHNQTEWSVYMTELVASGNELARLMLQSLSRELPGAHIGLFDSYSFFMDIHDYPQNYLNGTAPLNVTGCINSCIVNEDGSSTCTIIQGTDRDSFLWQDELHPSEQVNRNLARQIVDAITLPETRWTTWMS</sequence>
<dbReference type="InterPro" id="IPR001087">
    <property type="entry name" value="GDSL"/>
</dbReference>
<keyword evidence="1" id="KW-0378">Hydrolase</keyword>
<keyword evidence="4" id="KW-1185">Reference proteome</keyword>
<dbReference type="Proteomes" id="UP001497453">
    <property type="component" value="Chromosome 11"/>
</dbReference>
<keyword evidence="2" id="KW-0732">Signal</keyword>
<gene>
    <name evidence="3" type="ORF">GFSPODELE1_LOCUS2819</name>
</gene>
<feature type="signal peptide" evidence="2">
    <location>
        <begin position="1"/>
        <end position="20"/>
    </location>
</feature>
<proteinExistence type="predicted"/>
<dbReference type="Gene3D" id="3.40.50.1110">
    <property type="entry name" value="SGNH hydrolase"/>
    <property type="match status" value="1"/>
</dbReference>
<dbReference type="PANTHER" id="PTHR45648">
    <property type="entry name" value="GDSL LIPASE/ACYLHYDROLASE FAMILY PROTEIN (AFU_ORTHOLOGUE AFUA_4G14700)"/>
    <property type="match status" value="1"/>
</dbReference>
<feature type="chain" id="PRO_5045829443" description="Carbohydrate esterase family 16 protein" evidence="2">
    <location>
        <begin position="21"/>
        <end position="312"/>
    </location>
</feature>
<organism evidence="3 4">
    <name type="scientific">Somion occarium</name>
    <dbReference type="NCBI Taxonomy" id="3059160"/>
    <lineage>
        <taxon>Eukaryota</taxon>
        <taxon>Fungi</taxon>
        <taxon>Dikarya</taxon>
        <taxon>Basidiomycota</taxon>
        <taxon>Agaricomycotina</taxon>
        <taxon>Agaricomycetes</taxon>
        <taxon>Polyporales</taxon>
        <taxon>Cerrenaceae</taxon>
        <taxon>Somion</taxon>
    </lineage>
</organism>
<dbReference type="EMBL" id="OZ037954">
    <property type="protein sequence ID" value="CAL1699732.1"/>
    <property type="molecule type" value="Genomic_DNA"/>
</dbReference>
<evidence type="ECO:0000256" key="1">
    <source>
        <dbReference type="ARBA" id="ARBA00022801"/>
    </source>
</evidence>
<dbReference type="InterPro" id="IPR051058">
    <property type="entry name" value="GDSL_Est/Lipase"/>
</dbReference>
<dbReference type="Pfam" id="PF00657">
    <property type="entry name" value="Lipase_GDSL"/>
    <property type="match status" value="1"/>
</dbReference>